<reference evidence="9" key="1">
    <citation type="journal article" date="2019" name="Int. J. Syst. Evol. Microbiol.">
        <title>The Global Catalogue of Microorganisms (GCM) 10K type strain sequencing project: providing services to taxonomists for standard genome sequencing and annotation.</title>
        <authorList>
            <consortium name="The Broad Institute Genomics Platform"/>
            <consortium name="The Broad Institute Genome Sequencing Center for Infectious Disease"/>
            <person name="Wu L."/>
            <person name="Ma J."/>
        </authorList>
    </citation>
    <scope>NUCLEOTIDE SEQUENCE [LARGE SCALE GENOMIC DNA]</scope>
    <source>
        <strain evidence="9">CCUG 54939</strain>
    </source>
</reference>
<name>A0ABV8CLH1_9GAMM</name>
<comment type="caution">
    <text evidence="8">The sequence shown here is derived from an EMBL/GenBank/DDBJ whole genome shotgun (WGS) entry which is preliminary data.</text>
</comment>
<evidence type="ECO:0000313" key="9">
    <source>
        <dbReference type="Proteomes" id="UP001595692"/>
    </source>
</evidence>
<evidence type="ECO:0000256" key="5">
    <source>
        <dbReference type="ARBA" id="ARBA00023237"/>
    </source>
</evidence>
<keyword evidence="9" id="KW-1185">Reference proteome</keyword>
<comment type="subcellular location">
    <subcellularLocation>
        <location evidence="1">Cell outer membrane</location>
        <topology evidence="1">Lipid-anchor</topology>
    </subcellularLocation>
</comment>
<dbReference type="NCBIfam" id="NF047847">
    <property type="entry name" value="SS_mature_LptM"/>
    <property type="match status" value="1"/>
</dbReference>
<sequence length="58" mass="6035">MKKPTRVWTALSLLLLCQLAGCGLKGPLVLPKEQPAASAESPAQQPAPKTDTPAVSQP</sequence>
<evidence type="ECO:0000256" key="2">
    <source>
        <dbReference type="ARBA" id="ARBA00022729"/>
    </source>
</evidence>
<keyword evidence="4" id="KW-0564">Palmitate</keyword>
<organism evidence="8 9">
    <name type="scientific">Pseudaeromonas sharmana</name>
    <dbReference type="NCBI Taxonomy" id="328412"/>
    <lineage>
        <taxon>Bacteria</taxon>
        <taxon>Pseudomonadati</taxon>
        <taxon>Pseudomonadota</taxon>
        <taxon>Gammaproteobacteria</taxon>
        <taxon>Aeromonadales</taxon>
        <taxon>Aeromonadaceae</taxon>
        <taxon>Pseudaeromonas</taxon>
    </lineage>
</organism>
<evidence type="ECO:0000313" key="8">
    <source>
        <dbReference type="EMBL" id="MFC3912838.1"/>
    </source>
</evidence>
<keyword evidence="5" id="KW-0998">Cell outer membrane</keyword>
<evidence type="ECO:0000256" key="4">
    <source>
        <dbReference type="ARBA" id="ARBA00023139"/>
    </source>
</evidence>
<accession>A0ABV8CLH1</accession>
<proteinExistence type="predicted"/>
<evidence type="ECO:0000256" key="6">
    <source>
        <dbReference type="ARBA" id="ARBA00023288"/>
    </source>
</evidence>
<evidence type="ECO:0000256" key="7">
    <source>
        <dbReference type="SAM" id="MobiDB-lite"/>
    </source>
</evidence>
<evidence type="ECO:0000256" key="3">
    <source>
        <dbReference type="ARBA" id="ARBA00023136"/>
    </source>
</evidence>
<dbReference type="Proteomes" id="UP001595692">
    <property type="component" value="Unassembled WGS sequence"/>
</dbReference>
<keyword evidence="6 8" id="KW-0449">Lipoprotein</keyword>
<protein>
    <submittedName>
        <fullName evidence="8">Lipoprotein</fullName>
    </submittedName>
</protein>
<feature type="region of interest" description="Disordered" evidence="7">
    <location>
        <begin position="32"/>
        <end position="58"/>
    </location>
</feature>
<keyword evidence="3" id="KW-0472">Membrane</keyword>
<dbReference type="EMBL" id="JBHSAF010000003">
    <property type="protein sequence ID" value="MFC3912838.1"/>
    <property type="molecule type" value="Genomic_DNA"/>
</dbReference>
<evidence type="ECO:0000256" key="1">
    <source>
        <dbReference type="ARBA" id="ARBA00004459"/>
    </source>
</evidence>
<gene>
    <name evidence="8" type="ORF">ACFOSS_05080</name>
</gene>
<feature type="compositionally biased region" description="Low complexity" evidence="7">
    <location>
        <begin position="32"/>
        <end position="49"/>
    </location>
</feature>
<dbReference type="RefSeq" id="WP_377151036.1">
    <property type="nucleotide sequence ID" value="NZ_JBHSAF010000003.1"/>
</dbReference>
<dbReference type="InterPro" id="IPR032831">
    <property type="entry name" value="LptM_cons"/>
</dbReference>
<keyword evidence="2" id="KW-0732">Signal</keyword>